<name>A0A5B7DZG2_PORTR</name>
<evidence type="ECO:0000313" key="1">
    <source>
        <dbReference type="EMBL" id="MPC26323.1"/>
    </source>
</evidence>
<dbReference type="EMBL" id="VSRR010001586">
    <property type="protein sequence ID" value="MPC26323.1"/>
    <property type="molecule type" value="Genomic_DNA"/>
</dbReference>
<proteinExistence type="predicted"/>
<dbReference type="Proteomes" id="UP000324222">
    <property type="component" value="Unassembled WGS sequence"/>
</dbReference>
<organism evidence="1 2">
    <name type="scientific">Portunus trituberculatus</name>
    <name type="common">Swimming crab</name>
    <name type="synonym">Neptunus trituberculatus</name>
    <dbReference type="NCBI Taxonomy" id="210409"/>
    <lineage>
        <taxon>Eukaryota</taxon>
        <taxon>Metazoa</taxon>
        <taxon>Ecdysozoa</taxon>
        <taxon>Arthropoda</taxon>
        <taxon>Crustacea</taxon>
        <taxon>Multicrustacea</taxon>
        <taxon>Malacostraca</taxon>
        <taxon>Eumalacostraca</taxon>
        <taxon>Eucarida</taxon>
        <taxon>Decapoda</taxon>
        <taxon>Pleocyemata</taxon>
        <taxon>Brachyura</taxon>
        <taxon>Eubrachyura</taxon>
        <taxon>Portunoidea</taxon>
        <taxon>Portunidae</taxon>
        <taxon>Portuninae</taxon>
        <taxon>Portunus</taxon>
    </lineage>
</organism>
<reference evidence="1 2" key="1">
    <citation type="submission" date="2019-05" db="EMBL/GenBank/DDBJ databases">
        <title>Another draft genome of Portunus trituberculatus and its Hox gene families provides insights of decapod evolution.</title>
        <authorList>
            <person name="Jeong J.-H."/>
            <person name="Song I."/>
            <person name="Kim S."/>
            <person name="Choi T."/>
            <person name="Kim D."/>
            <person name="Ryu S."/>
            <person name="Kim W."/>
        </authorList>
    </citation>
    <scope>NUCLEOTIDE SEQUENCE [LARGE SCALE GENOMIC DNA]</scope>
    <source>
        <tissue evidence="1">Muscle</tissue>
    </source>
</reference>
<evidence type="ECO:0000313" key="2">
    <source>
        <dbReference type="Proteomes" id="UP000324222"/>
    </source>
</evidence>
<protein>
    <submittedName>
        <fullName evidence="1">Uncharacterized protein</fullName>
    </submittedName>
</protein>
<gene>
    <name evidence="1" type="ORF">E2C01_019459</name>
</gene>
<comment type="caution">
    <text evidence="1">The sequence shown here is derived from an EMBL/GenBank/DDBJ whole genome shotgun (WGS) entry which is preliminary data.</text>
</comment>
<accession>A0A5B7DZG2</accession>
<sequence>MLLGMENAGNIGSRRREGKKYAVEDEALDRIAKEVSGYVQKKYMHSACSSMILLLV</sequence>
<dbReference type="AlphaFoldDB" id="A0A5B7DZG2"/>
<keyword evidence="2" id="KW-1185">Reference proteome</keyword>